<organism evidence="1 2">
    <name type="scientific">Bauhinia variegata</name>
    <name type="common">Purple orchid tree</name>
    <name type="synonym">Phanera variegata</name>
    <dbReference type="NCBI Taxonomy" id="167791"/>
    <lineage>
        <taxon>Eukaryota</taxon>
        <taxon>Viridiplantae</taxon>
        <taxon>Streptophyta</taxon>
        <taxon>Embryophyta</taxon>
        <taxon>Tracheophyta</taxon>
        <taxon>Spermatophyta</taxon>
        <taxon>Magnoliopsida</taxon>
        <taxon>eudicotyledons</taxon>
        <taxon>Gunneridae</taxon>
        <taxon>Pentapetalae</taxon>
        <taxon>rosids</taxon>
        <taxon>fabids</taxon>
        <taxon>Fabales</taxon>
        <taxon>Fabaceae</taxon>
        <taxon>Cercidoideae</taxon>
        <taxon>Cercideae</taxon>
        <taxon>Bauhiniinae</taxon>
        <taxon>Bauhinia</taxon>
    </lineage>
</organism>
<comment type="caution">
    <text evidence="1">The sequence shown here is derived from an EMBL/GenBank/DDBJ whole genome shotgun (WGS) entry which is preliminary data.</text>
</comment>
<dbReference type="EMBL" id="CM039434">
    <property type="protein sequence ID" value="KAI4324226.1"/>
    <property type="molecule type" value="Genomic_DNA"/>
</dbReference>
<protein>
    <submittedName>
        <fullName evidence="1">Uncharacterized protein</fullName>
    </submittedName>
</protein>
<accession>A0ACB9MMX0</accession>
<dbReference type="Proteomes" id="UP000828941">
    <property type="component" value="Chromosome 9"/>
</dbReference>
<evidence type="ECO:0000313" key="1">
    <source>
        <dbReference type="EMBL" id="KAI4324226.1"/>
    </source>
</evidence>
<keyword evidence="2" id="KW-1185">Reference proteome</keyword>
<name>A0ACB9MMX0_BAUVA</name>
<gene>
    <name evidence="1" type="ORF">L6164_023780</name>
</gene>
<sequence length="124" mass="14211">MDSSGRVIGFGMELLNQSNYKVWKTCMESYLIGEDLWEVVGGDDTIAPENNVEAFKQWSKKNAKAEFALKRSISNGMFKHIIRCKSTNQIWQTFDRLFNKKDVARLQLLENQLANASQEDLSMA</sequence>
<reference evidence="1 2" key="1">
    <citation type="journal article" date="2022" name="DNA Res.">
        <title>Chromosomal-level genome assembly of the orchid tree Bauhinia variegata (Leguminosae; Cercidoideae) supports the allotetraploid origin hypothesis of Bauhinia.</title>
        <authorList>
            <person name="Zhong Y."/>
            <person name="Chen Y."/>
            <person name="Zheng D."/>
            <person name="Pang J."/>
            <person name="Liu Y."/>
            <person name="Luo S."/>
            <person name="Meng S."/>
            <person name="Qian L."/>
            <person name="Wei D."/>
            <person name="Dai S."/>
            <person name="Zhou R."/>
        </authorList>
    </citation>
    <scope>NUCLEOTIDE SEQUENCE [LARGE SCALE GENOMIC DNA]</scope>
    <source>
        <strain evidence="1">BV-YZ2020</strain>
    </source>
</reference>
<proteinExistence type="predicted"/>
<evidence type="ECO:0000313" key="2">
    <source>
        <dbReference type="Proteomes" id="UP000828941"/>
    </source>
</evidence>